<organism evidence="2 3">
    <name type="scientific">Chitinophaga cymbidii</name>
    <dbReference type="NCBI Taxonomy" id="1096750"/>
    <lineage>
        <taxon>Bacteria</taxon>
        <taxon>Pseudomonadati</taxon>
        <taxon>Bacteroidota</taxon>
        <taxon>Chitinophagia</taxon>
        <taxon>Chitinophagales</taxon>
        <taxon>Chitinophagaceae</taxon>
        <taxon>Chitinophaga</taxon>
    </lineage>
</organism>
<dbReference type="Gene3D" id="3.40.50.2000">
    <property type="entry name" value="Glycogen Phosphorylase B"/>
    <property type="match status" value="2"/>
</dbReference>
<evidence type="ECO:0000259" key="1">
    <source>
        <dbReference type="Pfam" id="PF00534"/>
    </source>
</evidence>
<dbReference type="InterPro" id="IPR001296">
    <property type="entry name" value="Glyco_trans_1"/>
</dbReference>
<dbReference type="PANTHER" id="PTHR12526">
    <property type="entry name" value="GLYCOSYLTRANSFERASE"/>
    <property type="match status" value="1"/>
</dbReference>
<feature type="domain" description="Glycosyl transferase family 1" evidence="1">
    <location>
        <begin position="65"/>
        <end position="239"/>
    </location>
</feature>
<dbReference type="PANTHER" id="PTHR12526:SF630">
    <property type="entry name" value="GLYCOSYLTRANSFERASE"/>
    <property type="match status" value="1"/>
</dbReference>
<dbReference type="AlphaFoldDB" id="A0A512RGJ2"/>
<sequence length="260" mass="29793">MWKLNSKIFLEWKRIENLILNKADAVIGVSKPMVEKYREINPTKAISYIPCCVDTNLLTFDVPLREAIRKKYGWTDKIVFSYVGSIGINHWNNINQYAKFFEQVISSGINAHLLIITKDNRILIEETLRSRGIKPESLSIIEASSTEMKGWLSASDFGLQLMTKTADYETRLGVKFVEYLSVGLPVIVNVFAGAAARLVRENNLGLLWDETEKILQEKISSLLSDSEHLREQCMTYAQENFDVKKCSFAYRKIYHDLLGL</sequence>
<dbReference type="EMBL" id="BKAU01000001">
    <property type="protein sequence ID" value="GEP94784.1"/>
    <property type="molecule type" value="Genomic_DNA"/>
</dbReference>
<evidence type="ECO:0000313" key="3">
    <source>
        <dbReference type="Proteomes" id="UP000321436"/>
    </source>
</evidence>
<evidence type="ECO:0000313" key="2">
    <source>
        <dbReference type="EMBL" id="GEP94784.1"/>
    </source>
</evidence>
<dbReference type="SUPFAM" id="SSF53756">
    <property type="entry name" value="UDP-Glycosyltransferase/glycogen phosphorylase"/>
    <property type="match status" value="1"/>
</dbReference>
<dbReference type="Proteomes" id="UP000321436">
    <property type="component" value="Unassembled WGS sequence"/>
</dbReference>
<comment type="caution">
    <text evidence="2">The sequence shown here is derived from an EMBL/GenBank/DDBJ whole genome shotgun (WGS) entry which is preliminary data.</text>
</comment>
<dbReference type="Pfam" id="PF00534">
    <property type="entry name" value="Glycos_transf_1"/>
    <property type="match status" value="1"/>
</dbReference>
<protein>
    <recommendedName>
        <fullName evidence="1">Glycosyl transferase family 1 domain-containing protein</fullName>
    </recommendedName>
</protein>
<gene>
    <name evidence="2" type="ORF">CCY01nite_10440</name>
</gene>
<dbReference type="GO" id="GO:0016757">
    <property type="term" value="F:glycosyltransferase activity"/>
    <property type="evidence" value="ECO:0007669"/>
    <property type="project" value="InterPro"/>
</dbReference>
<reference evidence="2 3" key="1">
    <citation type="submission" date="2019-07" db="EMBL/GenBank/DDBJ databases">
        <title>Whole genome shotgun sequence of Chitinophaga cymbidii NBRC 109752.</title>
        <authorList>
            <person name="Hosoyama A."/>
            <person name="Uohara A."/>
            <person name="Ohji S."/>
            <person name="Ichikawa N."/>
        </authorList>
    </citation>
    <scope>NUCLEOTIDE SEQUENCE [LARGE SCALE GENOMIC DNA]</scope>
    <source>
        <strain evidence="2 3">NBRC 109752</strain>
    </source>
</reference>
<proteinExistence type="predicted"/>
<accession>A0A512RGJ2</accession>
<name>A0A512RGJ2_9BACT</name>
<keyword evidence="3" id="KW-1185">Reference proteome</keyword>